<feature type="region of interest" description="Disordered" evidence="1">
    <location>
        <begin position="1"/>
        <end position="27"/>
    </location>
</feature>
<dbReference type="GO" id="GO:0006878">
    <property type="term" value="P:intracellular copper ion homeostasis"/>
    <property type="evidence" value="ECO:0007669"/>
    <property type="project" value="InterPro"/>
</dbReference>
<evidence type="ECO:0000313" key="2">
    <source>
        <dbReference type="EMBL" id="QSX80024.1"/>
    </source>
</evidence>
<sequence length="315" mass="34080">MGHGTQETTPAEVDHAAMGHGTQETSPAEVDHAAMGHGTHEAAPAEVDHAAMGHGTHEAAPAEVDHAAMGHAMPAAPAAPITPVPPLTDADRAAARRPASSHPAHDDTVHSRVLFNRLEGFDADEGQGLEWEGQAWFGTDRHKLWLRSEGERVAGRTGSADIEVLYANAIATWWDLVAGIRHDFQPGPSQDFLAIGVVGRAPYKLEVEATGYVGTSGQVAARIELEYETLLTNRWILQPLVELNFHGQDDERRRVGAGLSSAEAGLRLRYEVTRRFAPYVGIVGDWSFGSTADFRREDGEATHDTRVVAGVRVWF</sequence>
<evidence type="ECO:0000256" key="1">
    <source>
        <dbReference type="SAM" id="MobiDB-lite"/>
    </source>
</evidence>
<gene>
    <name evidence="2" type="ORF">I8J32_010195</name>
</gene>
<dbReference type="KEGG" id="lsf:I8J32_010195"/>
<organism evidence="2 3">
    <name type="scientific">Agrilutibacter solisilvae</name>
    <dbReference type="NCBI Taxonomy" id="2763317"/>
    <lineage>
        <taxon>Bacteria</taxon>
        <taxon>Pseudomonadati</taxon>
        <taxon>Pseudomonadota</taxon>
        <taxon>Gammaproteobacteria</taxon>
        <taxon>Lysobacterales</taxon>
        <taxon>Lysobacteraceae</taxon>
        <taxon>Agrilutibacter</taxon>
    </lineage>
</organism>
<proteinExistence type="predicted"/>
<evidence type="ECO:0000313" key="3">
    <source>
        <dbReference type="Proteomes" id="UP000639274"/>
    </source>
</evidence>
<dbReference type="Pfam" id="PF05275">
    <property type="entry name" value="CopB"/>
    <property type="match status" value="1"/>
</dbReference>
<accession>A0A974Y2C2</accession>
<protein>
    <submittedName>
        <fullName evidence="2">Copper resistance protein B</fullName>
    </submittedName>
</protein>
<dbReference type="EMBL" id="CP071518">
    <property type="protein sequence ID" value="QSX80024.1"/>
    <property type="molecule type" value="Genomic_DNA"/>
</dbReference>
<dbReference type="AlphaFoldDB" id="A0A974Y2C2"/>
<dbReference type="GO" id="GO:0009279">
    <property type="term" value="C:cell outer membrane"/>
    <property type="evidence" value="ECO:0007669"/>
    <property type="project" value="InterPro"/>
</dbReference>
<keyword evidence="3" id="KW-1185">Reference proteome</keyword>
<reference evidence="2 3" key="1">
    <citation type="submission" date="2021-03" db="EMBL/GenBank/DDBJ databases">
        <title>Lysobacter sp. nov. isolated from soil of gangwondo yeongwol, south Korea.</title>
        <authorList>
            <person name="Kim K.R."/>
            <person name="Kim K.H."/>
            <person name="Jeon C.O."/>
        </authorList>
    </citation>
    <scope>NUCLEOTIDE SEQUENCE [LARGE SCALE GENOMIC DNA]</scope>
    <source>
        <strain evidence="2 3">R19</strain>
    </source>
</reference>
<name>A0A974Y2C2_9GAMM</name>
<dbReference type="InterPro" id="IPR007939">
    <property type="entry name" value="Cu-R_B_prcur"/>
</dbReference>
<dbReference type="GO" id="GO:0005507">
    <property type="term" value="F:copper ion binding"/>
    <property type="evidence" value="ECO:0007669"/>
    <property type="project" value="InterPro"/>
</dbReference>
<dbReference type="Proteomes" id="UP000639274">
    <property type="component" value="Chromosome"/>
</dbReference>
<feature type="region of interest" description="Disordered" evidence="1">
    <location>
        <begin position="76"/>
        <end position="108"/>
    </location>
</feature>